<accession>A0A2N9HZ58</accession>
<evidence type="ECO:0000256" key="1">
    <source>
        <dbReference type="SAM" id="MobiDB-lite"/>
    </source>
</evidence>
<dbReference type="EMBL" id="OIVN01004445">
    <property type="protein sequence ID" value="SPD17365.1"/>
    <property type="molecule type" value="Genomic_DNA"/>
</dbReference>
<feature type="compositionally biased region" description="Basic and acidic residues" evidence="1">
    <location>
        <begin position="1"/>
        <end position="48"/>
    </location>
</feature>
<evidence type="ECO:0000313" key="2">
    <source>
        <dbReference type="EMBL" id="SPD17365.1"/>
    </source>
</evidence>
<sequence length="229" mass="26980">MEPPRVEPPHFEQPRMEPPRVEPPRFKQPRVEPPRVEPPHFEKPRMEPPRMGQPQFEPPRMEPIQPRMGQPEGGFRFEPPQRFELIRNEPYREQFRNAYNAPAYNIPERDVFNRGIDLEERNIGVEPNPRPAQGQNLRDQILEVIDQALGPGHRRAPRHLYRKPYLERIDREEWPKGFKILDFTMFSGDDEKTALEHISRFTIQCGVYSNNGNGKLRLFPNSLTGQAFT</sequence>
<proteinExistence type="predicted"/>
<name>A0A2N9HZ58_FAGSY</name>
<feature type="region of interest" description="Disordered" evidence="1">
    <location>
        <begin position="1"/>
        <end position="62"/>
    </location>
</feature>
<protein>
    <submittedName>
        <fullName evidence="2">Uncharacterized protein</fullName>
    </submittedName>
</protein>
<organism evidence="2">
    <name type="scientific">Fagus sylvatica</name>
    <name type="common">Beechnut</name>
    <dbReference type="NCBI Taxonomy" id="28930"/>
    <lineage>
        <taxon>Eukaryota</taxon>
        <taxon>Viridiplantae</taxon>
        <taxon>Streptophyta</taxon>
        <taxon>Embryophyta</taxon>
        <taxon>Tracheophyta</taxon>
        <taxon>Spermatophyta</taxon>
        <taxon>Magnoliopsida</taxon>
        <taxon>eudicotyledons</taxon>
        <taxon>Gunneridae</taxon>
        <taxon>Pentapetalae</taxon>
        <taxon>rosids</taxon>
        <taxon>fabids</taxon>
        <taxon>Fagales</taxon>
        <taxon>Fagaceae</taxon>
        <taxon>Fagus</taxon>
    </lineage>
</organism>
<gene>
    <name evidence="2" type="ORF">FSB_LOCUS45247</name>
</gene>
<dbReference type="AlphaFoldDB" id="A0A2N9HZ58"/>
<reference evidence="2" key="1">
    <citation type="submission" date="2018-02" db="EMBL/GenBank/DDBJ databases">
        <authorList>
            <person name="Cohen D.B."/>
            <person name="Kent A.D."/>
        </authorList>
    </citation>
    <scope>NUCLEOTIDE SEQUENCE</scope>
</reference>